<evidence type="ECO:0000313" key="2">
    <source>
        <dbReference type="EMBL" id="CUA77914.1"/>
    </source>
</evidence>
<name>A0A0K6GHR8_9AGAM</name>
<evidence type="ECO:0000256" key="1">
    <source>
        <dbReference type="SAM" id="Coils"/>
    </source>
</evidence>
<proteinExistence type="predicted"/>
<feature type="coiled-coil region" evidence="1">
    <location>
        <begin position="94"/>
        <end position="143"/>
    </location>
</feature>
<accession>A0A0K6GHR8</accession>
<dbReference type="EMBL" id="CYGV01001911">
    <property type="protein sequence ID" value="CUA77914.1"/>
    <property type="molecule type" value="Genomic_DNA"/>
</dbReference>
<protein>
    <submittedName>
        <fullName evidence="2">Uncharacterized protein</fullName>
    </submittedName>
</protein>
<dbReference type="AlphaFoldDB" id="A0A0K6GHR8"/>
<gene>
    <name evidence="2" type="ORF">RSOLAG22IIIB_06867</name>
</gene>
<reference evidence="2 3" key="1">
    <citation type="submission" date="2015-07" db="EMBL/GenBank/DDBJ databases">
        <authorList>
            <person name="Noorani M."/>
        </authorList>
    </citation>
    <scope>NUCLEOTIDE SEQUENCE [LARGE SCALE GENOMIC DNA]</scope>
    <source>
        <strain evidence="2">BBA 69670</strain>
    </source>
</reference>
<sequence length="163" mass="19240">MDHYPVAPPMQVISMAPWSYAEYVHDLFQRRAYDSNWYLRQGTQVDPIAAHNTIQEVLGELQSQLNTFHFPDHLDFQQSSVDGQIPQLADTKRNAAVNEHYQKLEELLKRLQDVRTRGDGALRRAKSDAIERVQEELEEMKRKKAVVWYNTDGQPRKRFWTIW</sequence>
<keyword evidence="1" id="KW-0175">Coiled coil</keyword>
<dbReference type="Proteomes" id="UP000044841">
    <property type="component" value="Unassembled WGS sequence"/>
</dbReference>
<evidence type="ECO:0000313" key="3">
    <source>
        <dbReference type="Proteomes" id="UP000044841"/>
    </source>
</evidence>
<keyword evidence="3" id="KW-1185">Reference proteome</keyword>
<organism evidence="2 3">
    <name type="scientific">Rhizoctonia solani</name>
    <dbReference type="NCBI Taxonomy" id="456999"/>
    <lineage>
        <taxon>Eukaryota</taxon>
        <taxon>Fungi</taxon>
        <taxon>Dikarya</taxon>
        <taxon>Basidiomycota</taxon>
        <taxon>Agaricomycotina</taxon>
        <taxon>Agaricomycetes</taxon>
        <taxon>Cantharellales</taxon>
        <taxon>Ceratobasidiaceae</taxon>
        <taxon>Rhizoctonia</taxon>
    </lineage>
</organism>